<dbReference type="Proteomes" id="UP001596044">
    <property type="component" value="Unassembled WGS sequence"/>
</dbReference>
<comment type="caution">
    <text evidence="2">The sequence shown here is derived from an EMBL/GenBank/DDBJ whole genome shotgun (WGS) entry which is preliminary data.</text>
</comment>
<evidence type="ECO:0000313" key="2">
    <source>
        <dbReference type="EMBL" id="MFC5449944.1"/>
    </source>
</evidence>
<reference evidence="3" key="1">
    <citation type="journal article" date="2019" name="Int. J. Syst. Evol. Microbiol.">
        <title>The Global Catalogue of Microorganisms (GCM) 10K type strain sequencing project: providing services to taxonomists for standard genome sequencing and annotation.</title>
        <authorList>
            <consortium name="The Broad Institute Genomics Platform"/>
            <consortium name="The Broad Institute Genome Sequencing Center for Infectious Disease"/>
            <person name="Wu L."/>
            <person name="Ma J."/>
        </authorList>
    </citation>
    <scope>NUCLEOTIDE SEQUENCE [LARGE SCALE GENOMIC DNA]</scope>
    <source>
        <strain evidence="3">KACC 11904</strain>
    </source>
</reference>
<keyword evidence="1" id="KW-1133">Transmembrane helix</keyword>
<sequence>MINIRKILGIVSLWLAVLQFLLFISFFLYRSSTLQGLPVLLPVFLAPIGIILGAIGYSGSEANKQAKNGIIFNVIMFLLLIVYMTLGTLLFGP</sequence>
<proteinExistence type="predicted"/>
<name>A0ABW0K9M4_9BACL</name>
<dbReference type="EMBL" id="JBHSMJ010000022">
    <property type="protein sequence ID" value="MFC5449944.1"/>
    <property type="molecule type" value="Genomic_DNA"/>
</dbReference>
<keyword evidence="3" id="KW-1185">Reference proteome</keyword>
<gene>
    <name evidence="2" type="ORF">ACFPOG_16965</name>
</gene>
<accession>A0ABW0K9M4</accession>
<keyword evidence="1" id="KW-0812">Transmembrane</keyword>
<feature type="transmembrane region" description="Helical" evidence="1">
    <location>
        <begin position="35"/>
        <end position="58"/>
    </location>
</feature>
<protein>
    <recommendedName>
        <fullName evidence="4">DUF4190 domain-containing protein</fullName>
    </recommendedName>
</protein>
<organism evidence="2 3">
    <name type="scientific">Paenibacillus aestuarii</name>
    <dbReference type="NCBI Taxonomy" id="516965"/>
    <lineage>
        <taxon>Bacteria</taxon>
        <taxon>Bacillati</taxon>
        <taxon>Bacillota</taxon>
        <taxon>Bacilli</taxon>
        <taxon>Bacillales</taxon>
        <taxon>Paenibacillaceae</taxon>
        <taxon>Paenibacillus</taxon>
    </lineage>
</organism>
<evidence type="ECO:0008006" key="4">
    <source>
        <dbReference type="Google" id="ProtNLM"/>
    </source>
</evidence>
<evidence type="ECO:0000313" key="3">
    <source>
        <dbReference type="Proteomes" id="UP001596044"/>
    </source>
</evidence>
<evidence type="ECO:0000256" key="1">
    <source>
        <dbReference type="SAM" id="Phobius"/>
    </source>
</evidence>
<dbReference type="RefSeq" id="WP_270884932.1">
    <property type="nucleotide sequence ID" value="NZ_JAQFVF010000080.1"/>
</dbReference>
<feature type="transmembrane region" description="Helical" evidence="1">
    <location>
        <begin position="7"/>
        <end position="29"/>
    </location>
</feature>
<keyword evidence="1" id="KW-0472">Membrane</keyword>
<feature type="transmembrane region" description="Helical" evidence="1">
    <location>
        <begin position="70"/>
        <end position="91"/>
    </location>
</feature>